<proteinExistence type="predicted"/>
<sequence>MASSSSHRDDGSDWDSAEEMEAESAETLCLFCSKLCKSPELVFKHCSEDHDFCISSLVAKLGLDCFSFIKMINYIRIKLRMHLVVFYLSVVPVSFVAFSNVEDLEAGGDINEDAVTISQAEYTSLRQRLFQAEEAIEKMSVPSLSWADHAKFALRPRSKNGKLAALRRVNGGPQRHEHGGRHRTPTTTLEKQRACTEGVQDLRVREKEAERSAVARAQLKEQDPDYHAREAARTRKRRQDPQVREKEAKRKRQRRAVDGELRKRETDAKRRRRRQLRDAANFAAAATAEFRRAFLDNPFRETAKIFLQDGAAPGTAFPTVGSLRADEDSPYFESYAHHGIHQEMLQDAPRTEAYRKALETNAETSIKGRVVLDVGCGTAILAMFAARCGASRVIGVDQSDIVFQAMDIVRENDLHGTVTLLKGRLEDIDLPVERVDVIVSEWMGYFLLFEGMLDTVLHARDHHLKPGGTLLPSRCDLFLVALCDKALHQRHIGFWGDVYGFKMSCLKKEVAREAHIMLVGPESVCSVQPALVKSLNLNTCYVEDTNFTSDFEFEVAPGADEITAFAGYFDSAFELPVPVVLSTSPLAKPTHWKQTVFLLEQPIAVRPGEKITGKLDCRRDARRRRELLVAITLRDQTYQYCLS</sequence>
<accession>A0AC60QIM3</accession>
<keyword evidence="2" id="KW-1185">Reference proteome</keyword>
<comment type="caution">
    <text evidence="1">The sequence shown here is derived from an EMBL/GenBank/DDBJ whole genome shotgun (WGS) entry which is preliminary data.</text>
</comment>
<dbReference type="Proteomes" id="UP000805193">
    <property type="component" value="Unassembled WGS sequence"/>
</dbReference>
<gene>
    <name evidence="1" type="ORF">HPB47_019596</name>
</gene>
<reference evidence="1 2" key="1">
    <citation type="journal article" date="2020" name="Cell">
        <title>Large-Scale Comparative Analyses of Tick Genomes Elucidate Their Genetic Diversity and Vector Capacities.</title>
        <authorList>
            <consortium name="Tick Genome and Microbiome Consortium (TIGMIC)"/>
            <person name="Jia N."/>
            <person name="Wang J."/>
            <person name="Shi W."/>
            <person name="Du L."/>
            <person name="Sun Y."/>
            <person name="Zhan W."/>
            <person name="Jiang J.F."/>
            <person name="Wang Q."/>
            <person name="Zhang B."/>
            <person name="Ji P."/>
            <person name="Bell-Sakyi L."/>
            <person name="Cui X.M."/>
            <person name="Yuan T.T."/>
            <person name="Jiang B.G."/>
            <person name="Yang W.F."/>
            <person name="Lam T.T."/>
            <person name="Chang Q.C."/>
            <person name="Ding S.J."/>
            <person name="Wang X.J."/>
            <person name="Zhu J.G."/>
            <person name="Ruan X.D."/>
            <person name="Zhao L."/>
            <person name="Wei J.T."/>
            <person name="Ye R.Z."/>
            <person name="Que T.C."/>
            <person name="Du C.H."/>
            <person name="Zhou Y.H."/>
            <person name="Cheng J.X."/>
            <person name="Dai P.F."/>
            <person name="Guo W.B."/>
            <person name="Han X.H."/>
            <person name="Huang E.J."/>
            <person name="Li L.F."/>
            <person name="Wei W."/>
            <person name="Gao Y.C."/>
            <person name="Liu J.Z."/>
            <person name="Shao H.Z."/>
            <person name="Wang X."/>
            <person name="Wang C.C."/>
            <person name="Yang T.C."/>
            <person name="Huo Q.B."/>
            <person name="Li W."/>
            <person name="Chen H.Y."/>
            <person name="Chen S.E."/>
            <person name="Zhou L.G."/>
            <person name="Ni X.B."/>
            <person name="Tian J.H."/>
            <person name="Sheng Y."/>
            <person name="Liu T."/>
            <person name="Pan Y.S."/>
            <person name="Xia L.Y."/>
            <person name="Li J."/>
            <person name="Zhao F."/>
            <person name="Cao W.C."/>
        </authorList>
    </citation>
    <scope>NUCLEOTIDE SEQUENCE [LARGE SCALE GENOMIC DNA]</scope>
    <source>
        <strain evidence="1">Iper-2018</strain>
    </source>
</reference>
<evidence type="ECO:0000313" key="2">
    <source>
        <dbReference type="Proteomes" id="UP000805193"/>
    </source>
</evidence>
<organism evidence="1 2">
    <name type="scientific">Ixodes persulcatus</name>
    <name type="common">Taiga tick</name>
    <dbReference type="NCBI Taxonomy" id="34615"/>
    <lineage>
        <taxon>Eukaryota</taxon>
        <taxon>Metazoa</taxon>
        <taxon>Ecdysozoa</taxon>
        <taxon>Arthropoda</taxon>
        <taxon>Chelicerata</taxon>
        <taxon>Arachnida</taxon>
        <taxon>Acari</taxon>
        <taxon>Parasitiformes</taxon>
        <taxon>Ixodida</taxon>
        <taxon>Ixodoidea</taxon>
        <taxon>Ixodidae</taxon>
        <taxon>Ixodinae</taxon>
        <taxon>Ixodes</taxon>
    </lineage>
</organism>
<name>A0AC60QIM3_IXOPE</name>
<dbReference type="EMBL" id="JABSTQ010009032">
    <property type="protein sequence ID" value="KAG0433786.1"/>
    <property type="molecule type" value="Genomic_DNA"/>
</dbReference>
<evidence type="ECO:0000313" key="1">
    <source>
        <dbReference type="EMBL" id="KAG0433786.1"/>
    </source>
</evidence>
<protein>
    <submittedName>
        <fullName evidence="1">Uncharacterized protein</fullName>
    </submittedName>
</protein>